<sequence>MVNFRMNLGVLLLVFLASKVLASQDPTAPLNWIEPKVAASKSAIKKYPVPRLQSIVCKEDSDCYAVLDDKLANVNDVVSGYKVKMITEKEVTVVRGNTSHHLALFKSDIKN</sequence>
<evidence type="ECO:0000313" key="2">
    <source>
        <dbReference type="EMBL" id="MDB1122865.1"/>
    </source>
</evidence>
<dbReference type="EMBL" id="JAQLOI010000001">
    <property type="protein sequence ID" value="MDB1122865.1"/>
    <property type="molecule type" value="Genomic_DNA"/>
</dbReference>
<name>A0ABT4YN79_9VIBR</name>
<evidence type="ECO:0000313" key="3">
    <source>
        <dbReference type="Proteomes" id="UP001210678"/>
    </source>
</evidence>
<reference evidence="2 3" key="1">
    <citation type="submission" date="2023-01" db="EMBL/GenBank/DDBJ databases">
        <title>Vibrio sp. KJ40-1 sp.nov, isolated from marine algae.</title>
        <authorList>
            <person name="Butt M."/>
            <person name="Kim J.M.J."/>
            <person name="Jeon C.O.C."/>
        </authorList>
    </citation>
    <scope>NUCLEOTIDE SEQUENCE [LARGE SCALE GENOMIC DNA]</scope>
    <source>
        <strain evidence="2 3">KJ40-1</strain>
    </source>
</reference>
<accession>A0ABT4YN79</accession>
<organism evidence="2 3">
    <name type="scientific">Vibrio algarum</name>
    <dbReference type="NCBI Taxonomy" id="3020714"/>
    <lineage>
        <taxon>Bacteria</taxon>
        <taxon>Pseudomonadati</taxon>
        <taxon>Pseudomonadota</taxon>
        <taxon>Gammaproteobacteria</taxon>
        <taxon>Vibrionales</taxon>
        <taxon>Vibrionaceae</taxon>
        <taxon>Vibrio</taxon>
    </lineage>
</organism>
<keyword evidence="1" id="KW-0732">Signal</keyword>
<feature type="signal peptide" evidence="1">
    <location>
        <begin position="1"/>
        <end position="22"/>
    </location>
</feature>
<dbReference type="RefSeq" id="WP_272133027.1">
    <property type="nucleotide sequence ID" value="NZ_JAQLOI010000001.1"/>
</dbReference>
<evidence type="ECO:0000256" key="1">
    <source>
        <dbReference type="SAM" id="SignalP"/>
    </source>
</evidence>
<gene>
    <name evidence="2" type="ORF">PGX00_03835</name>
</gene>
<keyword evidence="3" id="KW-1185">Reference proteome</keyword>
<dbReference type="Proteomes" id="UP001210678">
    <property type="component" value="Unassembled WGS sequence"/>
</dbReference>
<protein>
    <submittedName>
        <fullName evidence="2">MSHA biogenesis protein MshK</fullName>
    </submittedName>
</protein>
<proteinExistence type="predicted"/>
<feature type="chain" id="PRO_5045564192" evidence="1">
    <location>
        <begin position="23"/>
        <end position="111"/>
    </location>
</feature>
<comment type="caution">
    <text evidence="2">The sequence shown here is derived from an EMBL/GenBank/DDBJ whole genome shotgun (WGS) entry which is preliminary data.</text>
</comment>